<dbReference type="PANTHER" id="PTHR46825">
    <property type="entry name" value="D-ALANYL-D-ALANINE-CARBOXYPEPTIDASE/ENDOPEPTIDASE AMPH"/>
    <property type="match status" value="1"/>
</dbReference>
<evidence type="ECO:0000313" key="2">
    <source>
        <dbReference type="EMBL" id="ADB36892.1"/>
    </source>
</evidence>
<name>D2QI04_SPILD</name>
<dbReference type="InterPro" id="IPR050491">
    <property type="entry name" value="AmpC-like"/>
</dbReference>
<gene>
    <name evidence="2" type="ordered locus">Slin_0831</name>
</gene>
<dbReference type="SUPFAM" id="SSF56601">
    <property type="entry name" value="beta-lactamase/transpeptidase-like"/>
    <property type="match status" value="1"/>
</dbReference>
<dbReference type="STRING" id="504472.Slin_0831"/>
<accession>D2QI04</accession>
<dbReference type="Proteomes" id="UP000002028">
    <property type="component" value="Chromosome"/>
</dbReference>
<dbReference type="eggNOG" id="COG1680">
    <property type="taxonomic scope" value="Bacteria"/>
</dbReference>
<evidence type="ECO:0000313" key="3">
    <source>
        <dbReference type="Proteomes" id="UP000002028"/>
    </source>
</evidence>
<evidence type="ECO:0000259" key="1">
    <source>
        <dbReference type="Pfam" id="PF00144"/>
    </source>
</evidence>
<dbReference type="Gene3D" id="3.40.710.10">
    <property type="entry name" value="DD-peptidase/beta-lactamase superfamily"/>
    <property type="match status" value="1"/>
</dbReference>
<protein>
    <submittedName>
        <fullName evidence="2">Beta-lactamase</fullName>
    </submittedName>
</protein>
<dbReference type="KEGG" id="sli:Slin_0831"/>
<proteinExistence type="predicted"/>
<keyword evidence="3" id="KW-1185">Reference proteome</keyword>
<reference evidence="2 3" key="1">
    <citation type="journal article" date="2010" name="Stand. Genomic Sci.">
        <title>Complete genome sequence of Spirosoma linguale type strain (1).</title>
        <authorList>
            <person name="Lail K."/>
            <person name="Sikorski J."/>
            <person name="Saunders E."/>
            <person name="Lapidus A."/>
            <person name="Glavina Del Rio T."/>
            <person name="Copeland A."/>
            <person name="Tice H."/>
            <person name="Cheng J.-F."/>
            <person name="Lucas S."/>
            <person name="Nolan M."/>
            <person name="Bruce D."/>
            <person name="Goodwin L."/>
            <person name="Pitluck S."/>
            <person name="Ivanova N."/>
            <person name="Mavromatis K."/>
            <person name="Ovchinnikova G."/>
            <person name="Pati A."/>
            <person name="Chen A."/>
            <person name="Palaniappan K."/>
            <person name="Land M."/>
            <person name="Hauser L."/>
            <person name="Chang Y.-J."/>
            <person name="Jeffries C.D."/>
            <person name="Chain P."/>
            <person name="Brettin T."/>
            <person name="Detter J.C."/>
            <person name="Schuetze A."/>
            <person name="Rohde M."/>
            <person name="Tindall B.J."/>
            <person name="Goeker M."/>
            <person name="Bristow J."/>
            <person name="Eisen J.A."/>
            <person name="Markowitz V."/>
            <person name="Hugenholtz P."/>
            <person name="Kyrpides N.C."/>
            <person name="Klenk H.-P."/>
            <person name="Chen F."/>
        </authorList>
    </citation>
    <scope>NUCLEOTIDE SEQUENCE [LARGE SCALE GENOMIC DNA]</scope>
    <source>
        <strain evidence="3">ATCC 33905 / DSM 74 / LMG 10896 / Claus 1</strain>
    </source>
</reference>
<organism evidence="2 3">
    <name type="scientific">Spirosoma linguale (strain ATCC 33905 / DSM 74 / LMG 10896 / Claus 1)</name>
    <dbReference type="NCBI Taxonomy" id="504472"/>
    <lineage>
        <taxon>Bacteria</taxon>
        <taxon>Pseudomonadati</taxon>
        <taxon>Bacteroidota</taxon>
        <taxon>Cytophagia</taxon>
        <taxon>Cytophagales</taxon>
        <taxon>Cytophagaceae</taxon>
        <taxon>Spirosoma</taxon>
    </lineage>
</organism>
<sequence>MLRLPQVFLITFLTSQVLTTANAQTPGQKLDRFVAKLIQNQKFSGTILVAEQGKTVYQKSAGYADFSTKVPNTQDIAFPIASLSKTLTAISILQLMEQGKVNIDTPVSNYLPSFPYAQITVRHLLSHTSGLPPYNAYFNPIRAKDSSKIFTNIDFLPAVVSGKNPLIYSPGEKGNYDNVNYIVLALLIERLSGLSYAEYIQRYLLEPAGMKHTWFMPLAQQFNTDTLAHFAYPHLYLRVYDDRPTRSNTVPYIRNYWKTFALTGFGDYISTVEDILLYDKALYENRLLKAETLREAFRPVLLTNGKPHPDLFGLGWEVEADTSLGQVVYHSGAAISLSCVMIRNLIRHQTVILFDNTHFNAHEVGTKLLKILNGQPVALPKKSLAHLYGLTLLKQGEIRARNEMNRLKKDTRTYLSERTRVK</sequence>
<dbReference type="RefSeq" id="WP_012925444.1">
    <property type="nucleotide sequence ID" value="NC_013730.1"/>
</dbReference>
<dbReference type="Pfam" id="PF00144">
    <property type="entry name" value="Beta-lactamase"/>
    <property type="match status" value="1"/>
</dbReference>
<dbReference type="InterPro" id="IPR001466">
    <property type="entry name" value="Beta-lactam-related"/>
</dbReference>
<dbReference type="EMBL" id="CP001769">
    <property type="protein sequence ID" value="ADB36892.1"/>
    <property type="molecule type" value="Genomic_DNA"/>
</dbReference>
<dbReference type="PANTHER" id="PTHR46825:SF9">
    <property type="entry name" value="BETA-LACTAMASE-RELATED DOMAIN-CONTAINING PROTEIN"/>
    <property type="match status" value="1"/>
</dbReference>
<dbReference type="InterPro" id="IPR012338">
    <property type="entry name" value="Beta-lactam/transpept-like"/>
</dbReference>
<feature type="domain" description="Beta-lactamase-related" evidence="1">
    <location>
        <begin position="30"/>
        <end position="361"/>
    </location>
</feature>
<dbReference type="HOGENOM" id="CLU_020027_0_1_10"/>
<dbReference type="AlphaFoldDB" id="D2QI04"/>